<name>A3IZP3_9CHRO</name>
<keyword evidence="1" id="KW-0175">Coiled coil</keyword>
<feature type="region of interest" description="Disordered" evidence="2">
    <location>
        <begin position="198"/>
        <end position="227"/>
    </location>
</feature>
<comment type="caution">
    <text evidence="4">The sequence shown here is derived from an EMBL/GenBank/DDBJ whole genome shotgun (WGS) entry which is preliminary data.</text>
</comment>
<keyword evidence="5" id="KW-1185">Reference proteome</keyword>
<proteinExistence type="predicted"/>
<keyword evidence="3" id="KW-0812">Transmembrane</keyword>
<gene>
    <name evidence="4" type="ORF">CY0110_00990</name>
</gene>
<sequence>MPMKPGHPKQNKIPILSTVISIFGLIYLLLVLLGQVDEQSSRFQIPEVIIFTIILLLNTQTLNRLSKLVVGKDGITLELNELKKSQNKIQETQEKIQSAQQDQQESISELREILKNFLENNQPLVDKLRQISEVSLADRFLGSQSSSQVLEKDFRETSEEPSSEVLKNTAPSSLSSLLQIAANHPGVVEGLLSQAKKKVKNNSNRGNNIQSLESTSSSTKEKKEDTD</sequence>
<keyword evidence="3" id="KW-1133">Transmembrane helix</keyword>
<feature type="compositionally biased region" description="Polar residues" evidence="2">
    <location>
        <begin position="201"/>
        <end position="212"/>
    </location>
</feature>
<evidence type="ECO:0000313" key="4">
    <source>
        <dbReference type="EMBL" id="EAZ88049.1"/>
    </source>
</evidence>
<dbReference type="EMBL" id="AAXW01000112">
    <property type="protein sequence ID" value="EAZ88049.1"/>
    <property type="molecule type" value="Genomic_DNA"/>
</dbReference>
<reference evidence="4 5" key="1">
    <citation type="submission" date="2007-03" db="EMBL/GenBank/DDBJ databases">
        <authorList>
            <person name="Stal L."/>
            <person name="Ferriera S."/>
            <person name="Johnson J."/>
            <person name="Kravitz S."/>
            <person name="Beeson K."/>
            <person name="Sutton G."/>
            <person name="Rogers Y.-H."/>
            <person name="Friedman R."/>
            <person name="Frazier M."/>
            <person name="Venter J.C."/>
        </authorList>
    </citation>
    <scope>NUCLEOTIDE SEQUENCE [LARGE SCALE GENOMIC DNA]</scope>
    <source>
        <strain evidence="4 5">CCY0110</strain>
    </source>
</reference>
<accession>A3IZP3</accession>
<feature type="transmembrane region" description="Helical" evidence="3">
    <location>
        <begin position="12"/>
        <end position="33"/>
    </location>
</feature>
<evidence type="ECO:0000256" key="3">
    <source>
        <dbReference type="SAM" id="Phobius"/>
    </source>
</evidence>
<protein>
    <submittedName>
        <fullName evidence="4">Uncharacterized protein</fullName>
    </submittedName>
</protein>
<keyword evidence="3" id="KW-0472">Membrane</keyword>
<evidence type="ECO:0000313" key="5">
    <source>
        <dbReference type="Proteomes" id="UP000003781"/>
    </source>
</evidence>
<dbReference type="AlphaFoldDB" id="A3IZP3"/>
<feature type="coiled-coil region" evidence="1">
    <location>
        <begin position="75"/>
        <end position="109"/>
    </location>
</feature>
<dbReference type="Proteomes" id="UP000003781">
    <property type="component" value="Unassembled WGS sequence"/>
</dbReference>
<evidence type="ECO:0000256" key="2">
    <source>
        <dbReference type="SAM" id="MobiDB-lite"/>
    </source>
</evidence>
<evidence type="ECO:0000256" key="1">
    <source>
        <dbReference type="SAM" id="Coils"/>
    </source>
</evidence>
<organism evidence="4 5">
    <name type="scientific">Crocosphaera chwakensis CCY0110</name>
    <dbReference type="NCBI Taxonomy" id="391612"/>
    <lineage>
        <taxon>Bacteria</taxon>
        <taxon>Bacillati</taxon>
        <taxon>Cyanobacteriota</taxon>
        <taxon>Cyanophyceae</taxon>
        <taxon>Oscillatoriophycideae</taxon>
        <taxon>Chroococcales</taxon>
        <taxon>Aphanothecaceae</taxon>
        <taxon>Crocosphaera</taxon>
        <taxon>Crocosphaera chwakensis</taxon>
    </lineage>
</organism>